<dbReference type="Proteomes" id="UP000032247">
    <property type="component" value="Unassembled WGS sequence"/>
</dbReference>
<evidence type="ECO:0000313" key="2">
    <source>
        <dbReference type="Proteomes" id="UP000032247"/>
    </source>
</evidence>
<protein>
    <submittedName>
        <fullName evidence="1">Uncharacterized protein</fullName>
    </submittedName>
</protein>
<dbReference type="AlphaFoldDB" id="A0A0D1KBY8"/>
<proteinExistence type="predicted"/>
<reference evidence="1 2" key="1">
    <citation type="submission" date="2014-12" db="EMBL/GenBank/DDBJ databases">
        <title>Comparative genome analysis of Bacillus coagulans HM-08, Clostridium butyricum HM-68, Bacillus subtilis HM-66 and Bacillus licheniformis BL-09.</title>
        <authorList>
            <person name="Zhang H."/>
        </authorList>
    </citation>
    <scope>NUCLEOTIDE SEQUENCE [LARGE SCALE GENOMIC DNA]</scope>
    <source>
        <strain evidence="1 2">HM-66</strain>
    </source>
</reference>
<gene>
    <name evidence="1" type="ORF">SC09_contig4orf00820</name>
</gene>
<comment type="caution">
    <text evidence="1">The sequence shown here is derived from an EMBL/GenBank/DDBJ whole genome shotgun (WGS) entry which is preliminary data.</text>
</comment>
<accession>A0A0D1KBY8</accession>
<dbReference type="EMBL" id="JXBC01000013">
    <property type="protein sequence ID" value="KIU05890.1"/>
    <property type="molecule type" value="Genomic_DNA"/>
</dbReference>
<name>A0A0D1KBY8_BACIU</name>
<organism evidence="1 2">
    <name type="scientific">Bacillus subtilis</name>
    <dbReference type="NCBI Taxonomy" id="1423"/>
    <lineage>
        <taxon>Bacteria</taxon>
        <taxon>Bacillati</taxon>
        <taxon>Bacillota</taxon>
        <taxon>Bacilli</taxon>
        <taxon>Bacillales</taxon>
        <taxon>Bacillaceae</taxon>
        <taxon>Bacillus</taxon>
    </lineage>
</organism>
<evidence type="ECO:0000313" key="1">
    <source>
        <dbReference type="EMBL" id="KIU05890.1"/>
    </source>
</evidence>
<sequence>MMFIGYLYGIRAERQLKKRNLLQYAVQNVTFSLQWIYVLSH</sequence>
<dbReference type="PATRIC" id="fig|1423.173.peg.4435"/>